<sequence>MATPEGAQGIHPYKRAAFQNPETFRCFRPAVCEHPRRLTLGSLPNGARIFASFFFRPHLRVFSSLAGKGNGRDGVSVASRAKGHCGGSAHLRRLGKES</sequence>
<gene>
    <name evidence="2" type="ORF">BDP55DRAFT_313158</name>
</gene>
<name>A0AAJ0EYE0_9PEZI</name>
<protein>
    <submittedName>
        <fullName evidence="2">Uncharacterized protein</fullName>
    </submittedName>
</protein>
<feature type="region of interest" description="Disordered" evidence="1">
    <location>
        <begin position="69"/>
        <end position="98"/>
    </location>
</feature>
<keyword evidence="3" id="KW-1185">Reference proteome</keyword>
<dbReference type="EMBL" id="JAHMHR010000005">
    <property type="protein sequence ID" value="KAK1690925.1"/>
    <property type="molecule type" value="Genomic_DNA"/>
</dbReference>
<reference evidence="2" key="1">
    <citation type="submission" date="2021-06" db="EMBL/GenBank/DDBJ databases">
        <title>Comparative genomics, transcriptomics and evolutionary studies reveal genomic signatures of adaptation to plant cell wall in hemibiotrophic fungi.</title>
        <authorList>
            <consortium name="DOE Joint Genome Institute"/>
            <person name="Baroncelli R."/>
            <person name="Diaz J.F."/>
            <person name="Benocci T."/>
            <person name="Peng M."/>
            <person name="Battaglia E."/>
            <person name="Haridas S."/>
            <person name="Andreopoulos W."/>
            <person name="Labutti K."/>
            <person name="Pangilinan J."/>
            <person name="Floch G.L."/>
            <person name="Makela M.R."/>
            <person name="Henrissat B."/>
            <person name="Grigoriev I.V."/>
            <person name="Crouch J.A."/>
            <person name="De Vries R.P."/>
            <person name="Sukno S.A."/>
            <person name="Thon M.R."/>
        </authorList>
    </citation>
    <scope>NUCLEOTIDE SEQUENCE</scope>
    <source>
        <strain evidence="2">CBS 193.32</strain>
    </source>
</reference>
<evidence type="ECO:0000256" key="1">
    <source>
        <dbReference type="SAM" id="MobiDB-lite"/>
    </source>
</evidence>
<evidence type="ECO:0000313" key="3">
    <source>
        <dbReference type="Proteomes" id="UP001224890"/>
    </source>
</evidence>
<accession>A0AAJ0EYE0</accession>
<evidence type="ECO:0000313" key="2">
    <source>
        <dbReference type="EMBL" id="KAK1690925.1"/>
    </source>
</evidence>
<comment type="caution">
    <text evidence="2">The sequence shown here is derived from an EMBL/GenBank/DDBJ whole genome shotgun (WGS) entry which is preliminary data.</text>
</comment>
<dbReference type="RefSeq" id="XP_060434620.1">
    <property type="nucleotide sequence ID" value="XM_060566697.1"/>
</dbReference>
<dbReference type="Proteomes" id="UP001224890">
    <property type="component" value="Unassembled WGS sequence"/>
</dbReference>
<dbReference type="GeneID" id="85451223"/>
<dbReference type="AlphaFoldDB" id="A0AAJ0EYE0"/>
<proteinExistence type="predicted"/>
<organism evidence="2 3">
    <name type="scientific">Colletotrichum godetiae</name>
    <dbReference type="NCBI Taxonomy" id="1209918"/>
    <lineage>
        <taxon>Eukaryota</taxon>
        <taxon>Fungi</taxon>
        <taxon>Dikarya</taxon>
        <taxon>Ascomycota</taxon>
        <taxon>Pezizomycotina</taxon>
        <taxon>Sordariomycetes</taxon>
        <taxon>Hypocreomycetidae</taxon>
        <taxon>Glomerellales</taxon>
        <taxon>Glomerellaceae</taxon>
        <taxon>Colletotrichum</taxon>
        <taxon>Colletotrichum acutatum species complex</taxon>
    </lineage>
</organism>